<gene>
    <name evidence="3" type="ORF">HJA_09979</name>
</gene>
<organism evidence="3 4">
    <name type="scientific">Hyphomonas jannaschiana VP2</name>
    <dbReference type="NCBI Taxonomy" id="1280952"/>
    <lineage>
        <taxon>Bacteria</taxon>
        <taxon>Pseudomonadati</taxon>
        <taxon>Pseudomonadota</taxon>
        <taxon>Alphaproteobacteria</taxon>
        <taxon>Hyphomonadales</taxon>
        <taxon>Hyphomonadaceae</taxon>
        <taxon>Hyphomonas</taxon>
    </lineage>
</organism>
<reference evidence="3 4" key="1">
    <citation type="journal article" date="2014" name="Antonie Van Leeuwenhoek">
        <title>Hyphomonas beringensis sp. nov. and Hyphomonas chukchiensis sp. nov., isolated from surface seawater of the Bering Sea and Chukchi Sea.</title>
        <authorList>
            <person name="Li C."/>
            <person name="Lai Q."/>
            <person name="Li G."/>
            <person name="Dong C."/>
            <person name="Wang J."/>
            <person name="Liao Y."/>
            <person name="Shao Z."/>
        </authorList>
    </citation>
    <scope>NUCLEOTIDE SEQUENCE [LARGE SCALE GENOMIC DNA]</scope>
    <source>
        <strain evidence="3 4">VP2</strain>
    </source>
</reference>
<keyword evidence="2" id="KW-0812">Transmembrane</keyword>
<dbReference type="STRING" id="1280952.HJA_09979"/>
<keyword evidence="2" id="KW-0472">Membrane</keyword>
<feature type="transmembrane region" description="Helical" evidence="2">
    <location>
        <begin position="63"/>
        <end position="89"/>
    </location>
</feature>
<protein>
    <submittedName>
        <fullName evidence="3">Uncharacterized protein</fullName>
    </submittedName>
</protein>
<proteinExistence type="predicted"/>
<evidence type="ECO:0000313" key="4">
    <source>
        <dbReference type="Proteomes" id="UP000024816"/>
    </source>
</evidence>
<dbReference type="AlphaFoldDB" id="A0A059FDI4"/>
<dbReference type="EMBL" id="ARYJ01000005">
    <property type="protein sequence ID" value="KCZ88689.1"/>
    <property type="molecule type" value="Genomic_DNA"/>
</dbReference>
<evidence type="ECO:0000313" key="3">
    <source>
        <dbReference type="EMBL" id="KCZ88689.1"/>
    </source>
</evidence>
<dbReference type="Proteomes" id="UP000024816">
    <property type="component" value="Unassembled WGS sequence"/>
</dbReference>
<keyword evidence="4" id="KW-1185">Reference proteome</keyword>
<accession>A0A059FDI4</accession>
<feature type="coiled-coil region" evidence="1">
    <location>
        <begin position="235"/>
        <end position="269"/>
    </location>
</feature>
<comment type="caution">
    <text evidence="3">The sequence shown here is derived from an EMBL/GenBank/DDBJ whole genome shotgun (WGS) entry which is preliminary data.</text>
</comment>
<feature type="transmembrane region" description="Helical" evidence="2">
    <location>
        <begin position="30"/>
        <end position="57"/>
    </location>
</feature>
<keyword evidence="1" id="KW-0175">Coiled coil</keyword>
<name>A0A059FDI4_9PROT</name>
<sequence>MKVSFESVFNDSGSGSDPEFSRRFLAQRKWVILFATSVFLIHHNYLSFTGSFGAVVLDIDRNAIYAIRSLSGAAILFGFYMAFSVYGYLTKYTVTKRDKFDQLQIEEQDVYSESIESLKAQVSGRTIEIQAERDSIRIWESRIEEYETALKELDAKFPTAKERSSEISSQRARNALAAKNALEVTDAIEALQINRLADDFRRGTNALSDPALETDRIARVRSRLAAELWSANGGLTKVNQSIEKLEADRDQLSAQIQSATNARAKINSNNRRRWTIFYSSGLLADLVSMIPTVIGLVYSGIRFANTF</sequence>
<feature type="transmembrane region" description="Helical" evidence="2">
    <location>
        <begin position="275"/>
        <end position="301"/>
    </location>
</feature>
<feature type="coiled-coil region" evidence="1">
    <location>
        <begin position="129"/>
        <end position="163"/>
    </location>
</feature>
<evidence type="ECO:0000256" key="2">
    <source>
        <dbReference type="SAM" id="Phobius"/>
    </source>
</evidence>
<keyword evidence="2" id="KW-1133">Transmembrane helix</keyword>
<dbReference type="RefSeq" id="WP_155839917.1">
    <property type="nucleotide sequence ID" value="NZ_ARYJ01000005.1"/>
</dbReference>
<evidence type="ECO:0000256" key="1">
    <source>
        <dbReference type="SAM" id="Coils"/>
    </source>
</evidence>